<dbReference type="Proteomes" id="UP000468443">
    <property type="component" value="Unassembled WGS sequence"/>
</dbReference>
<evidence type="ECO:0000313" key="1">
    <source>
        <dbReference type="EMBL" id="NER10936.1"/>
    </source>
</evidence>
<dbReference type="RefSeq" id="WP_163693336.1">
    <property type="nucleotide sequence ID" value="NZ_FXTW01000002.1"/>
</dbReference>
<dbReference type="AlphaFoldDB" id="A0A6P0UL21"/>
<sequence>MKFNTRRFLLGGITALAFLGCLEQKENRTAKKDLGALPDLNIVFRDYEQLENKGKYAQLARKITEANTDLQSSELFVEAASLYLLSGNKDSAVSHLHNAIDRGMANPGILGKFQGLKGIDNPEYKRLNARLDSLRAILRNVSNFDVESRAMDLFWPYFEEAVAHPDSARQILKAYILEGPPEIRDYYAIRYYSTDQMFGQMINGAPKYYTYLKTRMQRDSLMALRDKTLEALKNFKTLYPEAVFPKVYVVPGLLNSGGTASEIGLFIGGDMFGRSSSMPVNELNDWQQEAIMEFNSLPQLILHELMHYQQNYSDTLHEDTVLYKVIEEGVCDFLRELASGIPVESAQLSYLSQPENLKQVAWQLREDLFSDDLSLWLYNGGSIEDRPADLGYAMGYLITRSYYRNAPDKRRALADLLNTDDMTSILKGSDFSYLMEEDPDI</sequence>
<proteinExistence type="predicted"/>
<dbReference type="PROSITE" id="PS51257">
    <property type="entry name" value="PROKAR_LIPOPROTEIN"/>
    <property type="match status" value="1"/>
</dbReference>
<gene>
    <name evidence="1" type="ORF">GWK09_10445</name>
</gene>
<organism evidence="1 2">
    <name type="scientific">Muriicola jejuensis</name>
    <dbReference type="NCBI Taxonomy" id="504488"/>
    <lineage>
        <taxon>Bacteria</taxon>
        <taxon>Pseudomonadati</taxon>
        <taxon>Bacteroidota</taxon>
        <taxon>Flavobacteriia</taxon>
        <taxon>Flavobacteriales</taxon>
        <taxon>Flavobacteriaceae</taxon>
        <taxon>Muriicola</taxon>
    </lineage>
</organism>
<accession>A0A6P0UL21</accession>
<dbReference type="EMBL" id="JAABOP010000002">
    <property type="protein sequence ID" value="NER10936.1"/>
    <property type="molecule type" value="Genomic_DNA"/>
</dbReference>
<name>A0A6P0UL21_9FLAO</name>
<protein>
    <submittedName>
        <fullName evidence="1">Uncharacterized protein</fullName>
    </submittedName>
</protein>
<reference evidence="1 2" key="1">
    <citation type="submission" date="2020-01" db="EMBL/GenBank/DDBJ databases">
        <title>Muriicola jejuensis KCTC 22299.</title>
        <authorList>
            <person name="Wang G."/>
        </authorList>
    </citation>
    <scope>NUCLEOTIDE SEQUENCE [LARGE SCALE GENOMIC DNA]</scope>
    <source>
        <strain evidence="1 2">KCTC 22299</strain>
    </source>
</reference>
<evidence type="ECO:0000313" key="2">
    <source>
        <dbReference type="Proteomes" id="UP000468443"/>
    </source>
</evidence>
<comment type="caution">
    <text evidence="1">The sequence shown here is derived from an EMBL/GenBank/DDBJ whole genome shotgun (WGS) entry which is preliminary data.</text>
</comment>
<keyword evidence="2" id="KW-1185">Reference proteome</keyword>